<reference evidence="1 2" key="1">
    <citation type="journal article" date="2021" name="Elife">
        <title>Chloroplast acquisition without the gene transfer in kleptoplastic sea slugs, Plakobranchus ocellatus.</title>
        <authorList>
            <person name="Maeda T."/>
            <person name="Takahashi S."/>
            <person name="Yoshida T."/>
            <person name="Shimamura S."/>
            <person name="Takaki Y."/>
            <person name="Nagai Y."/>
            <person name="Toyoda A."/>
            <person name="Suzuki Y."/>
            <person name="Arimoto A."/>
            <person name="Ishii H."/>
            <person name="Satoh N."/>
            <person name="Nishiyama T."/>
            <person name="Hasebe M."/>
            <person name="Maruyama T."/>
            <person name="Minagawa J."/>
            <person name="Obokata J."/>
            <person name="Shigenobu S."/>
        </authorList>
    </citation>
    <scope>NUCLEOTIDE SEQUENCE [LARGE SCALE GENOMIC DNA]</scope>
</reference>
<accession>A0AAV4AUF2</accession>
<gene>
    <name evidence="1" type="ORF">PoB_003703500</name>
</gene>
<name>A0AAV4AUF2_9GAST</name>
<evidence type="ECO:0000313" key="2">
    <source>
        <dbReference type="Proteomes" id="UP000735302"/>
    </source>
</evidence>
<comment type="caution">
    <text evidence="1">The sequence shown here is derived from an EMBL/GenBank/DDBJ whole genome shotgun (WGS) entry which is preliminary data.</text>
</comment>
<organism evidence="1 2">
    <name type="scientific">Plakobranchus ocellatus</name>
    <dbReference type="NCBI Taxonomy" id="259542"/>
    <lineage>
        <taxon>Eukaryota</taxon>
        <taxon>Metazoa</taxon>
        <taxon>Spiralia</taxon>
        <taxon>Lophotrochozoa</taxon>
        <taxon>Mollusca</taxon>
        <taxon>Gastropoda</taxon>
        <taxon>Heterobranchia</taxon>
        <taxon>Euthyneura</taxon>
        <taxon>Panpulmonata</taxon>
        <taxon>Sacoglossa</taxon>
        <taxon>Placobranchoidea</taxon>
        <taxon>Plakobranchidae</taxon>
        <taxon>Plakobranchus</taxon>
    </lineage>
</organism>
<sequence length="88" mass="10213">MARNINEDLWFCSNIEMVFYQTMTTDTKVAEKKKTVEHVVTCRQVKKEEQQKKLQIDVQSLALPPSTKRGLGQVVYYRAMINHLPTSP</sequence>
<dbReference type="AlphaFoldDB" id="A0AAV4AUF2"/>
<keyword evidence="2" id="KW-1185">Reference proteome</keyword>
<proteinExistence type="predicted"/>
<dbReference type="Proteomes" id="UP000735302">
    <property type="component" value="Unassembled WGS sequence"/>
</dbReference>
<evidence type="ECO:0000313" key="1">
    <source>
        <dbReference type="EMBL" id="GFO10530.1"/>
    </source>
</evidence>
<protein>
    <submittedName>
        <fullName evidence="1">Uncharacterized protein</fullName>
    </submittedName>
</protein>
<dbReference type="EMBL" id="BLXT01004186">
    <property type="protein sequence ID" value="GFO10530.1"/>
    <property type="molecule type" value="Genomic_DNA"/>
</dbReference>